<gene>
    <name evidence="7" type="ORF">FCALED_LOCUS1388</name>
</gene>
<dbReference type="SMART" id="SM00156">
    <property type="entry name" value="PP2Ac"/>
    <property type="match status" value="1"/>
</dbReference>
<feature type="domain" description="Serine/threonine specific protein phosphatases" evidence="6">
    <location>
        <begin position="633"/>
        <end position="638"/>
    </location>
</feature>
<dbReference type="SUPFAM" id="SSF51430">
    <property type="entry name" value="NAD(P)-linked oxidoreductase"/>
    <property type="match status" value="1"/>
</dbReference>
<dbReference type="InterPro" id="IPR004843">
    <property type="entry name" value="Calcineurin-like_PHP"/>
</dbReference>
<comment type="caution">
    <text evidence="7">The sequence shown here is derived from an EMBL/GenBank/DDBJ whole genome shotgun (WGS) entry which is preliminary data.</text>
</comment>
<evidence type="ECO:0000313" key="8">
    <source>
        <dbReference type="Proteomes" id="UP000789570"/>
    </source>
</evidence>
<dbReference type="Pfam" id="PF00248">
    <property type="entry name" value="Aldo_ket_red"/>
    <property type="match status" value="1"/>
</dbReference>
<name>A0A9N8YX93_9GLOM</name>
<evidence type="ECO:0000256" key="4">
    <source>
        <dbReference type="ARBA" id="ARBA00048336"/>
    </source>
</evidence>
<comment type="similarity">
    <text evidence="5">Belongs to the PPP phosphatase family.</text>
</comment>
<evidence type="ECO:0000256" key="3">
    <source>
        <dbReference type="ARBA" id="ARBA00023211"/>
    </source>
</evidence>
<evidence type="ECO:0000259" key="6">
    <source>
        <dbReference type="PROSITE" id="PS00125"/>
    </source>
</evidence>
<dbReference type="Pfam" id="PF00149">
    <property type="entry name" value="Metallophos"/>
    <property type="match status" value="1"/>
</dbReference>
<evidence type="ECO:0000256" key="5">
    <source>
        <dbReference type="RuleBase" id="RU004273"/>
    </source>
</evidence>
<keyword evidence="1" id="KW-0479">Metal-binding</keyword>
<comment type="catalytic activity">
    <reaction evidence="4 5">
        <text>O-phospho-L-threonyl-[protein] + H2O = L-threonyl-[protein] + phosphate</text>
        <dbReference type="Rhea" id="RHEA:47004"/>
        <dbReference type="Rhea" id="RHEA-COMP:11060"/>
        <dbReference type="Rhea" id="RHEA-COMP:11605"/>
        <dbReference type="ChEBI" id="CHEBI:15377"/>
        <dbReference type="ChEBI" id="CHEBI:30013"/>
        <dbReference type="ChEBI" id="CHEBI:43474"/>
        <dbReference type="ChEBI" id="CHEBI:61977"/>
        <dbReference type="EC" id="3.1.3.16"/>
    </reaction>
</comment>
<dbReference type="EMBL" id="CAJVPQ010000178">
    <property type="protein sequence ID" value="CAG8453929.1"/>
    <property type="molecule type" value="Genomic_DNA"/>
</dbReference>
<dbReference type="GO" id="GO:0046872">
    <property type="term" value="F:metal ion binding"/>
    <property type="evidence" value="ECO:0007669"/>
    <property type="project" value="UniProtKB-KW"/>
</dbReference>
<dbReference type="InterPro" id="IPR036812">
    <property type="entry name" value="NAD(P)_OxRdtase_dom_sf"/>
</dbReference>
<dbReference type="CDD" id="cd19099">
    <property type="entry name" value="AKR_unchar"/>
    <property type="match status" value="1"/>
</dbReference>
<dbReference type="AlphaFoldDB" id="A0A9N8YX93"/>
<evidence type="ECO:0000256" key="2">
    <source>
        <dbReference type="ARBA" id="ARBA00022801"/>
    </source>
</evidence>
<protein>
    <recommendedName>
        <fullName evidence="5">Serine/threonine-protein phosphatase</fullName>
        <ecNumber evidence="5">3.1.3.16</ecNumber>
    </recommendedName>
</protein>
<dbReference type="InterPro" id="IPR006186">
    <property type="entry name" value="Ser/Thr-sp_prot-phosphatase"/>
</dbReference>
<accession>A0A9N8YX93</accession>
<dbReference type="InterPro" id="IPR029052">
    <property type="entry name" value="Metallo-depent_PP-like"/>
</dbReference>
<proteinExistence type="inferred from homology"/>
<dbReference type="InterPro" id="IPR047129">
    <property type="entry name" value="PPA2-like"/>
</dbReference>
<keyword evidence="2 5" id="KW-0378">Hydrolase</keyword>
<evidence type="ECO:0000313" key="7">
    <source>
        <dbReference type="EMBL" id="CAG8453929.1"/>
    </source>
</evidence>
<dbReference type="GO" id="GO:0004722">
    <property type="term" value="F:protein serine/threonine phosphatase activity"/>
    <property type="evidence" value="ECO:0007669"/>
    <property type="project" value="UniProtKB-EC"/>
</dbReference>
<dbReference type="PANTHER" id="PTHR45619">
    <property type="entry name" value="SERINE/THREONINE-PROTEIN PHOSPHATASE PP2A-RELATED"/>
    <property type="match status" value="1"/>
</dbReference>
<sequence length="836" mass="95324">MIFQTLKFQRFYVNKNIFPITIKFAKIHRNNSTNSTYFQKHFTIPTSRIIKTEQIVSRLGFGGYRINWNDDRHKMALEKAIKSGINIIDTSAHFELGESEEVIGKILNDAFKDGFVTREDVVVISKAGYVNTKHTSHLDDSFAKINDKSAHSISLEFLNEQISGSLSRLNLKKIDIFMLNNPERILQAKNKSVSISNLYHDIERAFDYLDKEVAKGRIGGYGICSNSMAISTASDHISLPTIYEKLSNSSKKNFVAIQVPFNLFERNLVQRGIGQNCSLAEYAESNDIFIFTNRPLHTISGGAIRTLVNNKCNLSERQIIDNLTNGFQRIDQLESELNGLLPLGHPLLAKFMWSQVLSQNLSRLSQNQFATKHYLEKQIKPAITEDLEVLLDYIKNKALNGEKSRLQNWIMAYQMDTQTLIESIILYAQINLLNNNDELDSMISYLCPSLFSETAQFHSPLSVKVLRINLANQAVGCVLVGMRKIKYVQDSLSALELSDDDYLTIEALDDIYATNLITFDRKMGLDLDACISQLLQKQLLAETLLKEICEKTKELLMNESNCVSISAPVTVESVGDIHGQFYDLIEIFRIGGYCPYTNYLFLGDYVDRGLFSVETISLLTCLKLRYPHRVQLVRGNHESRAVTQTYGFYTECVRKYGSTNVWHYFTDMFDYLTLSVVIDDRIFCVHGGLSPSIHSIDQIKILDRYREIPHEGPMADLVWSDPDPDKEEFSISPRGAGYTFGGLVVKKFLEINKMEHILRAHQLCMEGYQVLYDDRLSTVWSAPNYCYRCGNMASILEVGVDGQRFFNVFDAAPENERDGPTQQLSIEKKEKVHYFL</sequence>
<dbReference type="Proteomes" id="UP000789570">
    <property type="component" value="Unassembled WGS sequence"/>
</dbReference>
<dbReference type="EC" id="3.1.3.16" evidence="5"/>
<keyword evidence="3" id="KW-0464">Manganese</keyword>
<evidence type="ECO:0000256" key="1">
    <source>
        <dbReference type="ARBA" id="ARBA00022723"/>
    </source>
</evidence>
<dbReference type="CDD" id="cd07415">
    <property type="entry name" value="MPP_PP2A_PP4_PP6"/>
    <property type="match status" value="1"/>
</dbReference>
<dbReference type="InterPro" id="IPR023210">
    <property type="entry name" value="NADP_OxRdtase_dom"/>
</dbReference>
<dbReference type="SUPFAM" id="SSF56300">
    <property type="entry name" value="Metallo-dependent phosphatases"/>
    <property type="match status" value="1"/>
</dbReference>
<dbReference type="Gene3D" id="3.60.21.10">
    <property type="match status" value="1"/>
</dbReference>
<dbReference type="PROSITE" id="PS00125">
    <property type="entry name" value="SER_THR_PHOSPHATASE"/>
    <property type="match status" value="1"/>
</dbReference>
<dbReference type="Gene3D" id="3.20.20.100">
    <property type="entry name" value="NADP-dependent oxidoreductase domain"/>
    <property type="match status" value="1"/>
</dbReference>
<keyword evidence="8" id="KW-1185">Reference proteome</keyword>
<dbReference type="PRINTS" id="PR00114">
    <property type="entry name" value="STPHPHTASE"/>
</dbReference>
<organism evidence="7 8">
    <name type="scientific">Funneliformis caledonium</name>
    <dbReference type="NCBI Taxonomy" id="1117310"/>
    <lineage>
        <taxon>Eukaryota</taxon>
        <taxon>Fungi</taxon>
        <taxon>Fungi incertae sedis</taxon>
        <taxon>Mucoromycota</taxon>
        <taxon>Glomeromycotina</taxon>
        <taxon>Glomeromycetes</taxon>
        <taxon>Glomerales</taxon>
        <taxon>Glomeraceae</taxon>
        <taxon>Funneliformis</taxon>
    </lineage>
</organism>
<dbReference type="OrthoDB" id="48988at2759"/>
<reference evidence="7" key="1">
    <citation type="submission" date="2021-06" db="EMBL/GenBank/DDBJ databases">
        <authorList>
            <person name="Kallberg Y."/>
            <person name="Tangrot J."/>
            <person name="Rosling A."/>
        </authorList>
    </citation>
    <scope>NUCLEOTIDE SEQUENCE</scope>
    <source>
        <strain evidence="7">UK204</strain>
    </source>
</reference>